<protein>
    <submittedName>
        <fullName evidence="2">Uncharacterized protein</fullName>
    </submittedName>
</protein>
<keyword evidence="1" id="KW-0472">Membrane</keyword>
<evidence type="ECO:0000313" key="2">
    <source>
        <dbReference type="EMBL" id="MBS4215332.1"/>
    </source>
</evidence>
<keyword evidence="3" id="KW-1185">Reference proteome</keyword>
<name>A0A942U9C5_9BACI</name>
<reference evidence="2" key="1">
    <citation type="submission" date="2021-05" db="EMBL/GenBank/DDBJ databases">
        <title>Novel Bacillus species.</title>
        <authorList>
            <person name="Liu G."/>
        </authorList>
    </citation>
    <scope>NUCLEOTIDE SEQUENCE</scope>
    <source>
        <strain evidence="2">FJAT-49825</strain>
    </source>
</reference>
<comment type="caution">
    <text evidence="2">The sequence shown here is derived from an EMBL/GenBank/DDBJ whole genome shotgun (WGS) entry which is preliminary data.</text>
</comment>
<evidence type="ECO:0000313" key="3">
    <source>
        <dbReference type="Proteomes" id="UP000679749"/>
    </source>
</evidence>
<evidence type="ECO:0000256" key="1">
    <source>
        <dbReference type="SAM" id="Phobius"/>
    </source>
</evidence>
<gene>
    <name evidence="2" type="ORF">KHA99_23210</name>
</gene>
<dbReference type="EMBL" id="JAGYPF010000005">
    <property type="protein sequence ID" value="MBS4215332.1"/>
    <property type="molecule type" value="Genomic_DNA"/>
</dbReference>
<feature type="transmembrane region" description="Helical" evidence="1">
    <location>
        <begin position="25"/>
        <end position="47"/>
    </location>
</feature>
<dbReference type="Proteomes" id="UP000679749">
    <property type="component" value="Unassembled WGS sequence"/>
</dbReference>
<accession>A0A942U9C5</accession>
<proteinExistence type="predicted"/>
<keyword evidence="1" id="KW-0812">Transmembrane</keyword>
<dbReference type="RefSeq" id="WP_213119872.1">
    <property type="nucleotide sequence ID" value="NZ_JAGYPF010000005.1"/>
</dbReference>
<keyword evidence="1" id="KW-1133">Transmembrane helix</keyword>
<organism evidence="2 3">
    <name type="scientific">Neobacillus rhizophilus</name>
    <dbReference type="NCBI Taxonomy" id="2833579"/>
    <lineage>
        <taxon>Bacteria</taxon>
        <taxon>Bacillati</taxon>
        <taxon>Bacillota</taxon>
        <taxon>Bacilli</taxon>
        <taxon>Bacillales</taxon>
        <taxon>Bacillaceae</taxon>
        <taxon>Neobacillus</taxon>
    </lineage>
</organism>
<sequence length="191" mass="21629">MSFEYSGSYYGDSIQFPKEEFNLRLFKAITIFLLSLGLLTACGNANYKEESKAAIKTVNTTFHEKAKKPTKKSDKIHFYLPFGYEIDDTTPNNIILKNGSKTYILFVNPQESASSDVVYKTTVEQYKKLDTNEKFVDDKMFGYLTVKKLKDDMNEMTVGVGGAKITTQVKTSSLEEEAKAMTQIVHSVTYK</sequence>
<dbReference type="AlphaFoldDB" id="A0A942U9C5"/>